<accession>A0A0B5J9T4</accession>
<dbReference type="KEGG" id="vg:23462558"/>
<dbReference type="GeneID" id="23462558"/>
<proteinExistence type="predicted"/>
<dbReference type="EMBL" id="KP136319">
    <property type="protein sequence ID" value="AJF97641.1"/>
    <property type="molecule type" value="Genomic_DNA"/>
</dbReference>
<evidence type="ECO:0000313" key="2">
    <source>
        <dbReference type="Proteomes" id="UP000202511"/>
    </source>
</evidence>
<sequence>MKNNEDQPAALSKIRPGQQKGRLKPVFFVSNTATTSTTCHLTAAAITNHEQRSTYLAPGNRHCVRRLIAKARGGRHELRVVQGFATQWNLKANNICVVNAPAASGAASTSTIVKPSSSSSSSSSSPPRARLFFFRVCMPVFFAKYKYIFFETKVIAVAGQHTLARDQRTSLWPRPPLVNAIAKHPFLAATAAAALCRAVL</sequence>
<dbReference type="Proteomes" id="UP000202511">
    <property type="component" value="Segment"/>
</dbReference>
<protein>
    <submittedName>
        <fullName evidence="1">Uncharacterized protein</fullName>
    </submittedName>
</protein>
<organism evidence="1 2">
    <name type="scientific">Pandoravirus inopinatum</name>
    <dbReference type="NCBI Taxonomy" id="1605721"/>
    <lineage>
        <taxon>Viruses</taxon>
        <taxon>Pandoravirus</taxon>
    </lineage>
</organism>
<name>A0A0B5J9T4_9VIRU</name>
<evidence type="ECO:0000313" key="1">
    <source>
        <dbReference type="EMBL" id="AJF97641.1"/>
    </source>
</evidence>
<dbReference type="RefSeq" id="YP_009119876.1">
    <property type="nucleotide sequence ID" value="NC_026440.1"/>
</dbReference>
<reference evidence="1 2" key="1">
    <citation type="journal article" date="2015" name="Parasitol. Res.">
        <title>Viruses in close associations with free-living amoebae.</title>
        <authorList>
            <person name="Scheid P."/>
        </authorList>
    </citation>
    <scope>NUCLEOTIDE SEQUENCE [LARGE SCALE GENOMIC DNA]</scope>
    <source>
        <strain evidence="1">KlaHel</strain>
    </source>
</reference>